<dbReference type="EMBL" id="CP007243">
    <property type="protein sequence ID" value="AIA31393.1"/>
    <property type="molecule type" value="Genomic_DNA"/>
</dbReference>
<dbReference type="RefSeq" id="WP_014959939.1">
    <property type="nucleotide sequence ID" value="NZ_CP007243.1"/>
</dbReference>
<gene>
    <name evidence="3" type="ORF">Y981_00940</name>
</gene>
<dbReference type="Proteomes" id="UP000027059">
    <property type="component" value="Chromosome"/>
</dbReference>
<evidence type="ECO:0000256" key="1">
    <source>
        <dbReference type="SAM" id="MobiDB-lite"/>
    </source>
</evidence>
<protein>
    <recommendedName>
        <fullName evidence="2">HD-GYP domain-containing protein</fullName>
    </recommendedName>
</protein>
<dbReference type="AlphaFoldDB" id="A0A059XWX2"/>
<dbReference type="Pfam" id="PF11871">
    <property type="entry name" value="DUF3391"/>
    <property type="match status" value="1"/>
</dbReference>
<organism evidence="3 4">
    <name type="scientific">Leptospirillum ferriphilum YSK</name>
    <dbReference type="NCBI Taxonomy" id="1441628"/>
    <lineage>
        <taxon>Bacteria</taxon>
        <taxon>Pseudomonadati</taxon>
        <taxon>Nitrospirota</taxon>
        <taxon>Nitrospiria</taxon>
        <taxon>Nitrospirales</taxon>
        <taxon>Nitrospiraceae</taxon>
        <taxon>Leptospirillum</taxon>
    </lineage>
</organism>
<reference evidence="3 4" key="2">
    <citation type="journal article" date="2015" name="Biomed. Res. Int.">
        <title>Effects of Arsenite Resistance on the Growth and Functional Gene Expression of Leptospirillum ferriphilum and Acidithiobacillus thiooxidans in Pure Culture and Coculture.</title>
        <authorList>
            <person name="Jiang H."/>
            <person name="Liang Y."/>
            <person name="Yin H."/>
            <person name="Xiao Y."/>
            <person name="Guo X."/>
            <person name="Xu Y."/>
            <person name="Hu Q."/>
            <person name="Liu H."/>
            <person name="Liu X."/>
        </authorList>
    </citation>
    <scope>NUCLEOTIDE SEQUENCE [LARGE SCALE GENOMIC DNA]</scope>
    <source>
        <strain evidence="3 4">YSK</strain>
    </source>
</reference>
<feature type="domain" description="HD-GYP" evidence="2">
    <location>
        <begin position="128"/>
        <end position="326"/>
    </location>
</feature>
<dbReference type="HOGENOM" id="CLU_000445_92_1_0"/>
<dbReference type="KEGG" id="lfp:Y981_00940"/>
<dbReference type="PROSITE" id="PS51832">
    <property type="entry name" value="HD_GYP"/>
    <property type="match status" value="1"/>
</dbReference>
<dbReference type="PANTHER" id="PTHR43155">
    <property type="entry name" value="CYCLIC DI-GMP PHOSPHODIESTERASE PA4108-RELATED"/>
    <property type="match status" value="1"/>
</dbReference>
<dbReference type="PANTHER" id="PTHR43155:SF2">
    <property type="entry name" value="CYCLIC DI-GMP PHOSPHODIESTERASE PA4108"/>
    <property type="match status" value="1"/>
</dbReference>
<dbReference type="OrthoDB" id="9764808at2"/>
<dbReference type="Pfam" id="PF13487">
    <property type="entry name" value="HD_5"/>
    <property type="match status" value="1"/>
</dbReference>
<keyword evidence="4" id="KW-1185">Reference proteome</keyword>
<dbReference type="SUPFAM" id="SSF109604">
    <property type="entry name" value="HD-domain/PDEase-like"/>
    <property type="match status" value="1"/>
</dbReference>
<evidence type="ECO:0000313" key="3">
    <source>
        <dbReference type="EMBL" id="AIA31393.1"/>
    </source>
</evidence>
<name>A0A059XWX2_9BACT</name>
<evidence type="ECO:0000313" key="4">
    <source>
        <dbReference type="Proteomes" id="UP000027059"/>
    </source>
</evidence>
<evidence type="ECO:0000259" key="2">
    <source>
        <dbReference type="PROSITE" id="PS51832"/>
    </source>
</evidence>
<dbReference type="SMART" id="SM00471">
    <property type="entry name" value="HDc"/>
    <property type="match status" value="1"/>
</dbReference>
<dbReference type="InterPro" id="IPR037522">
    <property type="entry name" value="HD_GYP_dom"/>
</dbReference>
<dbReference type="CDD" id="cd00077">
    <property type="entry name" value="HDc"/>
    <property type="match status" value="1"/>
</dbReference>
<accession>A0A059XWX2</accession>
<dbReference type="Gene3D" id="1.10.3210.10">
    <property type="entry name" value="Hypothetical protein af1432"/>
    <property type="match status" value="1"/>
</dbReference>
<dbReference type="InterPro" id="IPR003607">
    <property type="entry name" value="HD/PDEase_dom"/>
</dbReference>
<dbReference type="InterPro" id="IPR021812">
    <property type="entry name" value="DUF3391"/>
</dbReference>
<reference evidence="4" key="1">
    <citation type="submission" date="2014-02" db="EMBL/GenBank/DDBJ databases">
        <title>Complete genome sequence and comparative genomic analysis of the nitrogen-fixing bacterium Leptospirillum ferriphilum YSK.</title>
        <authorList>
            <person name="Guo X."/>
            <person name="Yin H."/>
            <person name="Liang Y."/>
            <person name="Hu Q."/>
            <person name="Ma L."/>
            <person name="Xiao Y."/>
            <person name="Zhang X."/>
            <person name="Qiu G."/>
            <person name="Liu X."/>
        </authorList>
    </citation>
    <scope>NUCLEOTIDE SEQUENCE [LARGE SCALE GENOMIC DNA]</scope>
    <source>
        <strain evidence="4">YSK</strain>
    </source>
</reference>
<feature type="region of interest" description="Disordered" evidence="1">
    <location>
        <begin position="61"/>
        <end position="87"/>
    </location>
</feature>
<feature type="compositionally biased region" description="Basic and acidic residues" evidence="1">
    <location>
        <begin position="64"/>
        <end position="75"/>
    </location>
</feature>
<sequence length="403" mass="45924">MKKTISLSKLKPGMKVVGIDKSWLETPFLSHHFVIRSEKDIDKLRDSGVQLVTVEVDDLTIEQRPSEEPRDEPHGLQELPAEDSGNDRTILSLQKETTRLLTRAFQQVRINGFLPTDEIRSHVRQTVDFLLHNRHAISLLADIHENDDETYVHSANTMFMAAAFAIRHQMEDAECFRWALAALLHDVGKTRIPEHILKKPGPLDLLEWEVMHQHPIYGFQILRKSPDPEIHGLAAQVAVEHHERLNGSGYPHHLGLDAVHPVSRSLMVLDIYEALTGHRVYRARSSPRKVIHYLMNDYSDRVSVPVILELASMVGIFPVGTFVENEDGEILMIQKYEDAENYRGEMTVLKIFGPGKKILPRPQKRKIPNLDPTTILRTYDYRAVGLTQEQWEYLMGGGAPGIT</sequence>
<proteinExistence type="predicted"/>